<sequence>MNRLSESNNIRKYQGELMKAIRLDNISERLVAPEPYDRWYARPGHVCAVCGTGLATLKQEAAAMVQSIQIAHTSTTAAYGVAPHYRARGRKKADFRVCRLYNRSFDNDVRIKYLELEQLLF</sequence>
<protein>
    <recommendedName>
        <fullName evidence="1">Kinesin-like protein KIF26A/B helical domain-containing protein</fullName>
    </recommendedName>
</protein>
<organism evidence="2 3">
    <name type="scientific">Elysia marginata</name>
    <dbReference type="NCBI Taxonomy" id="1093978"/>
    <lineage>
        <taxon>Eukaryota</taxon>
        <taxon>Metazoa</taxon>
        <taxon>Spiralia</taxon>
        <taxon>Lophotrochozoa</taxon>
        <taxon>Mollusca</taxon>
        <taxon>Gastropoda</taxon>
        <taxon>Heterobranchia</taxon>
        <taxon>Euthyneura</taxon>
        <taxon>Panpulmonata</taxon>
        <taxon>Sacoglossa</taxon>
        <taxon>Placobranchoidea</taxon>
        <taxon>Plakobranchidae</taxon>
        <taxon>Elysia</taxon>
    </lineage>
</organism>
<dbReference type="EMBL" id="BMAT01008745">
    <property type="protein sequence ID" value="GFR91803.1"/>
    <property type="molecule type" value="Genomic_DNA"/>
</dbReference>
<proteinExistence type="predicted"/>
<gene>
    <name evidence="2" type="ORF">ElyMa_004337300</name>
</gene>
<dbReference type="InterPro" id="IPR057090">
    <property type="entry name" value="HTH_KIF26A_B_1st"/>
</dbReference>
<evidence type="ECO:0000313" key="3">
    <source>
        <dbReference type="Proteomes" id="UP000762676"/>
    </source>
</evidence>
<comment type="caution">
    <text evidence="2">The sequence shown here is derived from an EMBL/GenBank/DDBJ whole genome shotgun (WGS) entry which is preliminary data.</text>
</comment>
<accession>A0AAV4H445</accession>
<feature type="domain" description="Kinesin-like protein KIF26A/B helical" evidence="1">
    <location>
        <begin position="24"/>
        <end position="71"/>
    </location>
</feature>
<dbReference type="AlphaFoldDB" id="A0AAV4H445"/>
<reference evidence="2 3" key="1">
    <citation type="journal article" date="2021" name="Elife">
        <title>Chloroplast acquisition without the gene transfer in kleptoplastic sea slugs, Plakobranchus ocellatus.</title>
        <authorList>
            <person name="Maeda T."/>
            <person name="Takahashi S."/>
            <person name="Yoshida T."/>
            <person name="Shimamura S."/>
            <person name="Takaki Y."/>
            <person name="Nagai Y."/>
            <person name="Toyoda A."/>
            <person name="Suzuki Y."/>
            <person name="Arimoto A."/>
            <person name="Ishii H."/>
            <person name="Satoh N."/>
            <person name="Nishiyama T."/>
            <person name="Hasebe M."/>
            <person name="Maruyama T."/>
            <person name="Minagawa J."/>
            <person name="Obokata J."/>
            <person name="Shigenobu S."/>
        </authorList>
    </citation>
    <scope>NUCLEOTIDE SEQUENCE [LARGE SCALE GENOMIC DNA]</scope>
</reference>
<dbReference type="Pfam" id="PF23081">
    <property type="entry name" value="HTH_KIF26A_B_1st"/>
    <property type="match status" value="1"/>
</dbReference>
<keyword evidence="3" id="KW-1185">Reference proteome</keyword>
<name>A0AAV4H445_9GAST</name>
<evidence type="ECO:0000313" key="2">
    <source>
        <dbReference type="EMBL" id="GFR91803.1"/>
    </source>
</evidence>
<dbReference type="Proteomes" id="UP000762676">
    <property type="component" value="Unassembled WGS sequence"/>
</dbReference>
<evidence type="ECO:0000259" key="1">
    <source>
        <dbReference type="Pfam" id="PF23081"/>
    </source>
</evidence>